<evidence type="ECO:0000313" key="2">
    <source>
        <dbReference type="Proteomes" id="UP000229497"/>
    </source>
</evidence>
<proteinExistence type="predicted"/>
<name>A0A2H0KJN0_9BACT</name>
<dbReference type="Proteomes" id="UP000229497">
    <property type="component" value="Unassembled WGS sequence"/>
</dbReference>
<gene>
    <name evidence="1" type="ORF">COV87_03330</name>
</gene>
<sequence>MKGGEYKMHFMKFLKGLDTEVENKGTELLISIKGDKEKLAQLEKKLGALKELCCGCCDGESEGGCC</sequence>
<dbReference type="AlphaFoldDB" id="A0A2H0KJN0"/>
<comment type="caution">
    <text evidence="1">The sequence shown here is derived from an EMBL/GenBank/DDBJ whole genome shotgun (WGS) entry which is preliminary data.</text>
</comment>
<reference evidence="1 2" key="1">
    <citation type="submission" date="2017-09" db="EMBL/GenBank/DDBJ databases">
        <title>Depth-based differentiation of microbial function through sediment-hosted aquifers and enrichment of novel symbionts in the deep terrestrial subsurface.</title>
        <authorList>
            <person name="Probst A.J."/>
            <person name="Ladd B."/>
            <person name="Jarett J.K."/>
            <person name="Geller-Mcgrath D.E."/>
            <person name="Sieber C.M."/>
            <person name="Emerson J.B."/>
            <person name="Anantharaman K."/>
            <person name="Thomas B.C."/>
            <person name="Malmstrom R."/>
            <person name="Stieglmeier M."/>
            <person name="Klingl A."/>
            <person name="Woyke T."/>
            <person name="Ryan C.M."/>
            <person name="Banfield J.F."/>
        </authorList>
    </citation>
    <scope>NUCLEOTIDE SEQUENCE [LARGE SCALE GENOMIC DNA]</scope>
    <source>
        <strain evidence="1">CG11_big_fil_rev_8_21_14_0_20_37_16</strain>
    </source>
</reference>
<accession>A0A2H0KJN0</accession>
<organism evidence="1 2">
    <name type="scientific">Candidatus Roizmanbacteria bacterium CG11_big_fil_rev_8_21_14_0_20_37_16</name>
    <dbReference type="NCBI Taxonomy" id="1974857"/>
    <lineage>
        <taxon>Bacteria</taxon>
        <taxon>Candidatus Roizmaniibacteriota</taxon>
    </lineage>
</organism>
<dbReference type="EMBL" id="PCVK01000094">
    <property type="protein sequence ID" value="PIQ71457.1"/>
    <property type="molecule type" value="Genomic_DNA"/>
</dbReference>
<evidence type="ECO:0000313" key="1">
    <source>
        <dbReference type="EMBL" id="PIQ71457.1"/>
    </source>
</evidence>
<protein>
    <submittedName>
        <fullName evidence="1">Uncharacterized protein</fullName>
    </submittedName>
</protein>